<dbReference type="Gene3D" id="3.90.75.20">
    <property type="match status" value="1"/>
</dbReference>
<evidence type="ECO:0000313" key="5">
    <source>
        <dbReference type="EMBL" id="SEM36042.1"/>
    </source>
</evidence>
<dbReference type="EMBL" id="FOBW01000002">
    <property type="protein sequence ID" value="SEM36042.1"/>
    <property type="molecule type" value="Genomic_DNA"/>
</dbReference>
<dbReference type="OrthoDB" id="8974199at2"/>
<dbReference type="GO" id="GO:0003700">
    <property type="term" value="F:DNA-binding transcription factor activity"/>
    <property type="evidence" value="ECO:0007669"/>
    <property type="project" value="InterPro"/>
</dbReference>
<dbReference type="Gene3D" id="3.30.730.10">
    <property type="entry name" value="AP2/ERF domain"/>
    <property type="match status" value="2"/>
</dbReference>
<dbReference type="SUPFAM" id="SSF54060">
    <property type="entry name" value="His-Me finger endonucleases"/>
    <property type="match status" value="1"/>
</dbReference>
<keyword evidence="3" id="KW-0804">Transcription</keyword>
<dbReference type="InterPro" id="IPR001471">
    <property type="entry name" value="AP2/ERF_dom"/>
</dbReference>
<evidence type="ECO:0000313" key="6">
    <source>
        <dbReference type="Proteomes" id="UP000198553"/>
    </source>
</evidence>
<dbReference type="InterPro" id="IPR016177">
    <property type="entry name" value="DNA-bd_dom_sf"/>
</dbReference>
<dbReference type="InterPro" id="IPR003615">
    <property type="entry name" value="HNH_nuc"/>
</dbReference>
<reference evidence="6" key="1">
    <citation type="submission" date="2016-10" db="EMBL/GenBank/DDBJ databases">
        <authorList>
            <person name="Varghese N."/>
            <person name="Submissions S."/>
        </authorList>
    </citation>
    <scope>NUCLEOTIDE SEQUENCE [LARGE SCALE GENOMIC DNA]</scope>
    <source>
        <strain evidence="6">B48,IBRC-M 10115,DSM 25386,CECT 8001</strain>
    </source>
</reference>
<evidence type="ECO:0000256" key="1">
    <source>
        <dbReference type="ARBA" id="ARBA00023015"/>
    </source>
</evidence>
<evidence type="ECO:0000256" key="2">
    <source>
        <dbReference type="ARBA" id="ARBA00023125"/>
    </source>
</evidence>
<dbReference type="PROSITE" id="PS51032">
    <property type="entry name" value="AP2_ERF"/>
    <property type="match status" value="2"/>
</dbReference>
<keyword evidence="1" id="KW-0805">Transcription regulation</keyword>
<dbReference type="Proteomes" id="UP000198553">
    <property type="component" value="Unassembled WGS sequence"/>
</dbReference>
<evidence type="ECO:0000259" key="4">
    <source>
        <dbReference type="PROSITE" id="PS51032"/>
    </source>
</evidence>
<keyword evidence="6" id="KW-1185">Reference proteome</keyword>
<dbReference type="InterPro" id="IPR036955">
    <property type="entry name" value="AP2/ERF_dom_sf"/>
</dbReference>
<accession>A0A1H7XQ33</accession>
<dbReference type="STRING" id="930146.SAMN05192533_102320"/>
<dbReference type="SUPFAM" id="SSF54171">
    <property type="entry name" value="DNA-binding domain"/>
    <property type="match status" value="2"/>
</dbReference>
<sequence>MENYKLIPLKGKRGEGLFVKVSPEDFEELMKHNWHYHNGYARGYIKGLNKNKRMHRYILDSPSGKFVDHINGNRLDNRRENLRYATHLQNNYNRQPNIGYKGVCYNNSNQKWYSYINKNKQTYFLGQYDSEIEAAKAYNYWAKIHYGEFAYLNDVDESEFVPKIKKEKTSKYRGVSWEKEAKKWRSILVVDGITYRLGKYKNEEAATRAYNQKAIELLGDKAKLNKINH</sequence>
<organism evidence="5 6">
    <name type="scientific">Mesobacillus persicus</name>
    <dbReference type="NCBI Taxonomy" id="930146"/>
    <lineage>
        <taxon>Bacteria</taxon>
        <taxon>Bacillati</taxon>
        <taxon>Bacillota</taxon>
        <taxon>Bacilli</taxon>
        <taxon>Bacillales</taxon>
        <taxon>Bacillaceae</taxon>
        <taxon>Mesobacillus</taxon>
    </lineage>
</organism>
<dbReference type="RefSeq" id="WP_090741454.1">
    <property type="nucleotide sequence ID" value="NZ_FOBW01000002.1"/>
</dbReference>
<protein>
    <submittedName>
        <fullName evidence="5">AP2 domain-containing protein</fullName>
    </submittedName>
</protein>
<name>A0A1H7XQ33_9BACI</name>
<proteinExistence type="predicted"/>
<dbReference type="InterPro" id="IPR044925">
    <property type="entry name" value="His-Me_finger_sf"/>
</dbReference>
<feature type="domain" description="AP2/ERF" evidence="4">
    <location>
        <begin position="171"/>
        <end position="227"/>
    </location>
</feature>
<evidence type="ECO:0000256" key="3">
    <source>
        <dbReference type="ARBA" id="ARBA00023163"/>
    </source>
</evidence>
<dbReference type="GO" id="GO:0003677">
    <property type="term" value="F:DNA binding"/>
    <property type="evidence" value="ECO:0007669"/>
    <property type="project" value="UniProtKB-KW"/>
</dbReference>
<dbReference type="Pfam" id="PF13392">
    <property type="entry name" value="HNH_3"/>
    <property type="match status" value="1"/>
</dbReference>
<dbReference type="AlphaFoldDB" id="A0A1H7XQ33"/>
<keyword evidence="2" id="KW-0238">DNA-binding</keyword>
<gene>
    <name evidence="5" type="ORF">SAMN05192533_102320</name>
</gene>
<feature type="domain" description="AP2/ERF" evidence="4">
    <location>
        <begin position="99"/>
        <end position="155"/>
    </location>
</feature>